<feature type="binding site" evidence="11">
    <location>
        <position position="119"/>
    </location>
    <ligand>
        <name>ATP</name>
        <dbReference type="ChEBI" id="CHEBI:30616"/>
    </ligand>
</feature>
<dbReference type="Pfam" id="PF01202">
    <property type="entry name" value="SKI"/>
    <property type="match status" value="1"/>
</dbReference>
<feature type="binding site" evidence="11">
    <location>
        <position position="19"/>
    </location>
    <ligand>
        <name>Mg(2+)</name>
        <dbReference type="ChEBI" id="CHEBI:18420"/>
    </ligand>
</feature>
<evidence type="ECO:0000313" key="12">
    <source>
        <dbReference type="EMBL" id="MFL0246834.1"/>
    </source>
</evidence>
<proteinExistence type="inferred from homology"/>
<feature type="binding site" evidence="11">
    <location>
        <position position="37"/>
    </location>
    <ligand>
        <name>substrate</name>
    </ligand>
</feature>
<dbReference type="GO" id="GO:0016301">
    <property type="term" value="F:kinase activity"/>
    <property type="evidence" value="ECO:0007669"/>
    <property type="project" value="UniProtKB-KW"/>
</dbReference>
<dbReference type="EMBL" id="JBJHZZ010000003">
    <property type="protein sequence ID" value="MFL0246834.1"/>
    <property type="molecule type" value="Genomic_DNA"/>
</dbReference>
<keyword evidence="11" id="KW-0479">Metal-binding</keyword>
<comment type="caution">
    <text evidence="12">The sequence shown here is derived from an EMBL/GenBank/DDBJ whole genome shotgun (WGS) entry which is preliminary data.</text>
</comment>
<accession>A0ABW8T2S5</accession>
<feature type="binding site" evidence="11">
    <location>
        <position position="60"/>
    </location>
    <ligand>
        <name>substrate</name>
    </ligand>
</feature>
<keyword evidence="9 11" id="KW-0057">Aromatic amino acid biosynthesis</keyword>
<evidence type="ECO:0000256" key="6">
    <source>
        <dbReference type="ARBA" id="ARBA00022741"/>
    </source>
</evidence>
<comment type="pathway">
    <text evidence="1 11">Metabolic intermediate biosynthesis; chorismate biosynthesis; chorismate from D-erythrose 4-phosphate and phosphoenolpyruvate: step 5/7.</text>
</comment>
<dbReference type="HAMAP" id="MF_00109">
    <property type="entry name" value="Shikimate_kinase"/>
    <property type="match status" value="1"/>
</dbReference>
<dbReference type="EC" id="2.7.1.71" evidence="3 11"/>
<comment type="caution">
    <text evidence="11">Lacks conserved residue(s) required for the propagation of feature annotation.</text>
</comment>
<evidence type="ECO:0000256" key="5">
    <source>
        <dbReference type="ARBA" id="ARBA00022679"/>
    </source>
</evidence>
<dbReference type="InterPro" id="IPR000623">
    <property type="entry name" value="Shikimate_kinase/TSH1"/>
</dbReference>
<evidence type="ECO:0000256" key="3">
    <source>
        <dbReference type="ARBA" id="ARBA00012154"/>
    </source>
</evidence>
<keyword evidence="6 11" id="KW-0547">Nucleotide-binding</keyword>
<keyword evidence="7 11" id="KW-0418">Kinase</keyword>
<evidence type="ECO:0000256" key="7">
    <source>
        <dbReference type="ARBA" id="ARBA00022777"/>
    </source>
</evidence>
<evidence type="ECO:0000256" key="10">
    <source>
        <dbReference type="ARBA" id="ARBA00048567"/>
    </source>
</evidence>
<comment type="subunit">
    <text evidence="11">Monomer.</text>
</comment>
<evidence type="ECO:0000256" key="9">
    <source>
        <dbReference type="ARBA" id="ARBA00023141"/>
    </source>
</evidence>
<comment type="cofactor">
    <cofactor evidence="11">
        <name>Mg(2+)</name>
        <dbReference type="ChEBI" id="CHEBI:18420"/>
    </cofactor>
    <text evidence="11">Binds 1 Mg(2+) ion per subunit.</text>
</comment>
<keyword evidence="11" id="KW-0963">Cytoplasm</keyword>
<gene>
    <name evidence="11" type="primary">aroK</name>
    <name evidence="12" type="ORF">ACJDUG_07615</name>
</gene>
<sequence length="165" mass="19081">MKSLNKNIALIGLSGCGKTTIGEIVAERLFLPFYDVDDYVEKKENKLIKNIFLLGEDYFRKLETEAIEEISKKCPIVISTGGGVVKAQCNMETLQKNSIIFFINRPIENIIKDIDISNRPLLADDISKIYKLYEERYYLYKKYSNFEVLNDNKLEDVVNKIIKLI</sequence>
<keyword evidence="13" id="KW-1185">Reference proteome</keyword>
<dbReference type="PROSITE" id="PS01128">
    <property type="entry name" value="SHIKIMATE_KINASE"/>
    <property type="match status" value="1"/>
</dbReference>
<name>A0ABW8T2S5_9CLOT</name>
<comment type="catalytic activity">
    <reaction evidence="10 11">
        <text>shikimate + ATP = 3-phosphoshikimate + ADP + H(+)</text>
        <dbReference type="Rhea" id="RHEA:13121"/>
        <dbReference type="ChEBI" id="CHEBI:15378"/>
        <dbReference type="ChEBI" id="CHEBI:30616"/>
        <dbReference type="ChEBI" id="CHEBI:36208"/>
        <dbReference type="ChEBI" id="CHEBI:145989"/>
        <dbReference type="ChEBI" id="CHEBI:456216"/>
        <dbReference type="EC" id="2.7.1.71"/>
    </reaction>
</comment>
<dbReference type="SUPFAM" id="SSF52540">
    <property type="entry name" value="P-loop containing nucleoside triphosphate hydrolases"/>
    <property type="match status" value="1"/>
</dbReference>
<keyword evidence="5 11" id="KW-0808">Transferase</keyword>
<feature type="binding site" evidence="11">
    <location>
        <begin position="15"/>
        <end position="20"/>
    </location>
    <ligand>
        <name>ATP</name>
        <dbReference type="ChEBI" id="CHEBI:30616"/>
    </ligand>
</feature>
<keyword evidence="8 11" id="KW-0067">ATP-binding</keyword>
<reference evidence="12 13" key="1">
    <citation type="submission" date="2024-11" db="EMBL/GenBank/DDBJ databases">
        <authorList>
            <person name="Heng Y.C."/>
            <person name="Lim A.C.H."/>
            <person name="Lee J.K.Y."/>
            <person name="Kittelmann S."/>
        </authorList>
    </citation>
    <scope>NUCLEOTIDE SEQUENCE [LARGE SCALE GENOMIC DNA]</scope>
    <source>
        <strain evidence="12 13">WILCCON 0185</strain>
    </source>
</reference>
<dbReference type="PANTHER" id="PTHR21087">
    <property type="entry name" value="SHIKIMATE KINASE"/>
    <property type="match status" value="1"/>
</dbReference>
<evidence type="ECO:0000256" key="8">
    <source>
        <dbReference type="ARBA" id="ARBA00022840"/>
    </source>
</evidence>
<dbReference type="InterPro" id="IPR027417">
    <property type="entry name" value="P-loop_NTPase"/>
</dbReference>
<organism evidence="12 13">
    <name type="scientific">Candidatus Clostridium stratigraminis</name>
    <dbReference type="NCBI Taxonomy" id="3381661"/>
    <lineage>
        <taxon>Bacteria</taxon>
        <taxon>Bacillati</taxon>
        <taxon>Bacillota</taxon>
        <taxon>Clostridia</taxon>
        <taxon>Eubacteriales</taxon>
        <taxon>Clostridiaceae</taxon>
        <taxon>Clostridium</taxon>
    </lineage>
</organism>
<dbReference type="CDD" id="cd00464">
    <property type="entry name" value="SK"/>
    <property type="match status" value="1"/>
</dbReference>
<dbReference type="Gene3D" id="3.40.50.300">
    <property type="entry name" value="P-loop containing nucleotide triphosphate hydrolases"/>
    <property type="match status" value="1"/>
</dbReference>
<evidence type="ECO:0000256" key="4">
    <source>
        <dbReference type="ARBA" id="ARBA00022605"/>
    </source>
</evidence>
<evidence type="ECO:0000256" key="2">
    <source>
        <dbReference type="ARBA" id="ARBA00006997"/>
    </source>
</evidence>
<keyword evidence="4 11" id="KW-0028">Amino-acid biosynthesis</keyword>
<evidence type="ECO:0000256" key="11">
    <source>
        <dbReference type="HAMAP-Rule" id="MF_00109"/>
    </source>
</evidence>
<keyword evidence="11" id="KW-0460">Magnesium</keyword>
<feature type="binding site" evidence="11">
    <location>
        <position position="82"/>
    </location>
    <ligand>
        <name>substrate</name>
    </ligand>
</feature>
<feature type="binding site" evidence="11">
    <location>
        <position position="136"/>
    </location>
    <ligand>
        <name>substrate</name>
    </ligand>
</feature>
<dbReference type="Proteomes" id="UP001623591">
    <property type="component" value="Unassembled WGS sequence"/>
</dbReference>
<evidence type="ECO:0000256" key="1">
    <source>
        <dbReference type="ARBA" id="ARBA00004842"/>
    </source>
</evidence>
<protein>
    <recommendedName>
        <fullName evidence="3 11">Shikimate kinase</fullName>
        <shortName evidence="11">SK</shortName>
        <ecNumber evidence="3 11">2.7.1.71</ecNumber>
    </recommendedName>
</protein>
<comment type="function">
    <text evidence="11">Catalyzes the specific phosphorylation of the 3-hydroxyl group of shikimic acid using ATP as a cosubstrate.</text>
</comment>
<dbReference type="InterPro" id="IPR023000">
    <property type="entry name" value="Shikimate_kinase_CS"/>
</dbReference>
<dbReference type="InterPro" id="IPR031322">
    <property type="entry name" value="Shikimate/glucono_kinase"/>
</dbReference>
<dbReference type="RefSeq" id="WP_406769302.1">
    <property type="nucleotide sequence ID" value="NZ_JBJHZZ010000003.1"/>
</dbReference>
<comment type="subcellular location">
    <subcellularLocation>
        <location evidence="11">Cytoplasm</location>
    </subcellularLocation>
</comment>
<evidence type="ECO:0000313" key="13">
    <source>
        <dbReference type="Proteomes" id="UP001623591"/>
    </source>
</evidence>
<comment type="similarity">
    <text evidence="2 11">Belongs to the shikimate kinase family.</text>
</comment>
<dbReference type="PRINTS" id="PR01100">
    <property type="entry name" value="SHIKIMTKNASE"/>
</dbReference>
<dbReference type="PANTHER" id="PTHR21087:SF16">
    <property type="entry name" value="SHIKIMATE KINASE 1, CHLOROPLASTIC"/>
    <property type="match status" value="1"/>
</dbReference>